<evidence type="ECO:0000259" key="10">
    <source>
        <dbReference type="PROSITE" id="PS50137"/>
    </source>
</evidence>
<organism evidence="12 13">
    <name type="scientific">Corynebacterium propinquum</name>
    <dbReference type="NCBI Taxonomy" id="43769"/>
    <lineage>
        <taxon>Bacteria</taxon>
        <taxon>Bacillati</taxon>
        <taxon>Actinomycetota</taxon>
        <taxon>Actinomycetes</taxon>
        <taxon>Mycobacteriales</taxon>
        <taxon>Corynebacteriaceae</taxon>
        <taxon>Corynebacterium</taxon>
    </lineage>
</organism>
<dbReference type="InterPro" id="IPR011907">
    <property type="entry name" value="RNase_III"/>
</dbReference>
<dbReference type="Gene3D" id="1.10.1520.10">
    <property type="entry name" value="Ribonuclease III domain"/>
    <property type="match status" value="1"/>
</dbReference>
<evidence type="ECO:0000256" key="5">
    <source>
        <dbReference type="ARBA" id="ARBA00022722"/>
    </source>
</evidence>
<dbReference type="GO" id="GO:0010468">
    <property type="term" value="P:regulation of gene expression"/>
    <property type="evidence" value="ECO:0007669"/>
    <property type="project" value="TreeGrafter"/>
</dbReference>
<dbReference type="SMART" id="SM00535">
    <property type="entry name" value="RIBOc"/>
    <property type="match status" value="1"/>
</dbReference>
<comment type="caution">
    <text evidence="12">The sequence shown here is derived from an EMBL/GenBank/DDBJ whole genome shotgun (WGS) entry which is preliminary data.</text>
</comment>
<dbReference type="AlphaFoldDB" id="A0AAP4FA95"/>
<dbReference type="InterPro" id="IPR014720">
    <property type="entry name" value="dsRBD_dom"/>
</dbReference>
<dbReference type="GO" id="GO:0008033">
    <property type="term" value="P:tRNA processing"/>
    <property type="evidence" value="ECO:0007669"/>
    <property type="project" value="UniProtKB-KW"/>
</dbReference>
<evidence type="ECO:0000256" key="8">
    <source>
        <dbReference type="ARBA" id="ARBA00022884"/>
    </source>
</evidence>
<dbReference type="EC" id="3.1.26.3" evidence="9"/>
<dbReference type="GO" id="GO:0005737">
    <property type="term" value="C:cytoplasm"/>
    <property type="evidence" value="ECO:0007669"/>
    <property type="project" value="UniProtKB-SubCell"/>
</dbReference>
<feature type="binding site" evidence="9">
    <location>
        <position position="80"/>
    </location>
    <ligand>
        <name>Mg(2+)</name>
        <dbReference type="ChEBI" id="CHEBI:18420"/>
    </ligand>
</feature>
<dbReference type="RefSeq" id="WP_284589449.1">
    <property type="nucleotide sequence ID" value="NZ_JASNVP010000002.1"/>
</dbReference>
<dbReference type="Gene3D" id="3.30.160.20">
    <property type="match status" value="1"/>
</dbReference>
<reference evidence="12" key="1">
    <citation type="submission" date="2023-05" db="EMBL/GenBank/DDBJ databases">
        <title>Metabolic capabilities are highly conserved among human nasal-associated Corynebacterium species in pangenomic analyses.</title>
        <authorList>
            <person name="Tran T.H."/>
            <person name="Roberts A.Q."/>
            <person name="Escapa I.F."/>
            <person name="Gao W."/>
            <person name="Conlan S."/>
            <person name="Kong H."/>
            <person name="Segre J.A."/>
            <person name="Kelly M.S."/>
            <person name="Lemon K.P."/>
        </authorList>
    </citation>
    <scope>NUCLEOTIDE SEQUENCE</scope>
    <source>
        <strain evidence="12">KPL2654</strain>
    </source>
</reference>
<feature type="domain" description="DRBM" evidence="10">
    <location>
        <begin position="194"/>
        <end position="262"/>
    </location>
</feature>
<feature type="binding site" evidence="9">
    <location>
        <position position="153"/>
    </location>
    <ligand>
        <name>Mg(2+)</name>
        <dbReference type="ChEBI" id="CHEBI:18420"/>
    </ligand>
</feature>
<evidence type="ECO:0000256" key="7">
    <source>
        <dbReference type="ARBA" id="ARBA00022801"/>
    </source>
</evidence>
<sequence>MHRNESIRVGRGWRNSVTRSNKKTRLTGEQALAEAFAAVDHTPLLAQLGVELSDEYLCLALTHRSFANENGTLPNNERLEFLGDAVLGLSIAAKLYERHPDRPESDISKMRASIVSRYGLADVAREINLGPYILLGKGEKLTHGGDKDSILADTTEALLGAIYRQHGFDIAREVILRLFDSKIVGASARNRTLDWKTTLQEMLAEAKLPMAVYSDERTGPDHELTFYVTATVGQTEVGHGEGPNKKTAEQQAARQACELVQANPGAIKV</sequence>
<feature type="active site" evidence="9">
    <location>
        <position position="84"/>
    </location>
</feature>
<evidence type="ECO:0000256" key="9">
    <source>
        <dbReference type="HAMAP-Rule" id="MF_00104"/>
    </source>
</evidence>
<feature type="active site" evidence="9">
    <location>
        <position position="156"/>
    </location>
</feature>
<gene>
    <name evidence="9 12" type="primary">rnc</name>
    <name evidence="12" type="ORF">QPX54_01590</name>
</gene>
<dbReference type="HAMAP" id="MF_00104">
    <property type="entry name" value="RNase_III"/>
    <property type="match status" value="1"/>
</dbReference>
<dbReference type="EMBL" id="JASNVP010000002">
    <property type="protein sequence ID" value="MDK4325211.1"/>
    <property type="molecule type" value="Genomic_DNA"/>
</dbReference>
<evidence type="ECO:0000256" key="2">
    <source>
        <dbReference type="ARBA" id="ARBA00010183"/>
    </source>
</evidence>
<evidence type="ECO:0000256" key="4">
    <source>
        <dbReference type="ARBA" id="ARBA00022664"/>
    </source>
</evidence>
<comment type="cofactor">
    <cofactor evidence="9">
        <name>Mg(2+)</name>
        <dbReference type="ChEBI" id="CHEBI:18420"/>
    </cofactor>
</comment>
<feature type="binding site" evidence="9">
    <location>
        <position position="156"/>
    </location>
    <ligand>
        <name>Mg(2+)</name>
        <dbReference type="ChEBI" id="CHEBI:18420"/>
    </ligand>
</feature>
<evidence type="ECO:0000256" key="6">
    <source>
        <dbReference type="ARBA" id="ARBA00022759"/>
    </source>
</evidence>
<accession>A0AAP4FA95</accession>
<dbReference type="PROSITE" id="PS50142">
    <property type="entry name" value="RNASE_3_2"/>
    <property type="match status" value="1"/>
</dbReference>
<comment type="similarity">
    <text evidence="2">Belongs to the ribonuclease III family.</text>
</comment>
<dbReference type="PANTHER" id="PTHR11207">
    <property type="entry name" value="RIBONUCLEASE III"/>
    <property type="match status" value="1"/>
</dbReference>
<evidence type="ECO:0000256" key="1">
    <source>
        <dbReference type="ARBA" id="ARBA00000109"/>
    </source>
</evidence>
<comment type="function">
    <text evidence="9">Digests double-stranded RNA. Involved in the processing of primary rRNA transcript to yield the immediate precursors to the large and small rRNAs (23S and 16S). Processes some mRNAs, and tRNAs when they are encoded in the rRNA operon. Processes pre-crRNA and tracrRNA of type II CRISPR loci if present in the organism.</text>
</comment>
<keyword evidence="6 9" id="KW-0255">Endonuclease</keyword>
<protein>
    <recommendedName>
        <fullName evidence="9">Ribonuclease 3</fullName>
        <ecNumber evidence="9">3.1.26.3</ecNumber>
    </recommendedName>
    <alternativeName>
        <fullName evidence="9">Ribonuclease III</fullName>
        <shortName evidence="9">RNase III</shortName>
    </alternativeName>
</protein>
<comment type="catalytic activity">
    <reaction evidence="1 9">
        <text>Endonucleolytic cleavage to 5'-phosphomonoester.</text>
        <dbReference type="EC" id="3.1.26.3"/>
    </reaction>
</comment>
<dbReference type="PANTHER" id="PTHR11207:SF0">
    <property type="entry name" value="RIBONUCLEASE 3"/>
    <property type="match status" value="1"/>
</dbReference>
<keyword evidence="8 9" id="KW-0694">RNA-binding</keyword>
<dbReference type="Pfam" id="PF00035">
    <property type="entry name" value="dsrm"/>
    <property type="match status" value="1"/>
</dbReference>
<keyword evidence="5 9" id="KW-0540">Nuclease</keyword>
<dbReference type="GO" id="GO:0006397">
    <property type="term" value="P:mRNA processing"/>
    <property type="evidence" value="ECO:0007669"/>
    <property type="project" value="UniProtKB-UniRule"/>
</dbReference>
<dbReference type="InterPro" id="IPR036389">
    <property type="entry name" value="RNase_III_sf"/>
</dbReference>
<dbReference type="GO" id="GO:0046872">
    <property type="term" value="F:metal ion binding"/>
    <property type="evidence" value="ECO:0007669"/>
    <property type="project" value="UniProtKB-KW"/>
</dbReference>
<keyword evidence="9" id="KW-0963">Cytoplasm</keyword>
<name>A0AAP4FA95_9CORY</name>
<proteinExistence type="inferred from homology"/>
<dbReference type="FunFam" id="1.10.1520.10:FF:000001">
    <property type="entry name" value="Ribonuclease 3"/>
    <property type="match status" value="1"/>
</dbReference>
<dbReference type="GO" id="GO:0019843">
    <property type="term" value="F:rRNA binding"/>
    <property type="evidence" value="ECO:0007669"/>
    <property type="project" value="UniProtKB-KW"/>
</dbReference>
<keyword evidence="7 9" id="KW-0378">Hydrolase</keyword>
<dbReference type="GO" id="GO:0006364">
    <property type="term" value="P:rRNA processing"/>
    <property type="evidence" value="ECO:0007669"/>
    <property type="project" value="UniProtKB-UniRule"/>
</dbReference>
<dbReference type="GO" id="GO:0003725">
    <property type="term" value="F:double-stranded RNA binding"/>
    <property type="evidence" value="ECO:0007669"/>
    <property type="project" value="TreeGrafter"/>
</dbReference>
<keyword evidence="9" id="KW-0819">tRNA processing</keyword>
<dbReference type="PROSITE" id="PS00517">
    <property type="entry name" value="RNASE_3_1"/>
    <property type="match status" value="1"/>
</dbReference>
<dbReference type="NCBIfam" id="TIGR02191">
    <property type="entry name" value="RNaseIII"/>
    <property type="match status" value="1"/>
</dbReference>
<evidence type="ECO:0000313" key="12">
    <source>
        <dbReference type="EMBL" id="MDK4325211.1"/>
    </source>
</evidence>
<comment type="subcellular location">
    <subcellularLocation>
        <location evidence="9">Cytoplasm</location>
    </subcellularLocation>
</comment>
<dbReference type="Proteomes" id="UP001226160">
    <property type="component" value="Unassembled WGS sequence"/>
</dbReference>
<dbReference type="InterPro" id="IPR000999">
    <property type="entry name" value="RNase_III_dom"/>
</dbReference>
<dbReference type="PROSITE" id="PS50137">
    <property type="entry name" value="DS_RBD"/>
    <property type="match status" value="1"/>
</dbReference>
<dbReference type="CDD" id="cd10845">
    <property type="entry name" value="DSRM_RNAse_III_family"/>
    <property type="match status" value="1"/>
</dbReference>
<evidence type="ECO:0000313" key="13">
    <source>
        <dbReference type="Proteomes" id="UP001226160"/>
    </source>
</evidence>
<dbReference type="SMART" id="SM00358">
    <property type="entry name" value="DSRM"/>
    <property type="match status" value="1"/>
</dbReference>
<keyword evidence="4 9" id="KW-0507">mRNA processing</keyword>
<evidence type="ECO:0000259" key="11">
    <source>
        <dbReference type="PROSITE" id="PS50142"/>
    </source>
</evidence>
<comment type="subunit">
    <text evidence="9">Homodimer.</text>
</comment>
<keyword evidence="9" id="KW-0479">Metal-binding</keyword>
<dbReference type="CDD" id="cd00593">
    <property type="entry name" value="RIBOc"/>
    <property type="match status" value="1"/>
</dbReference>
<dbReference type="SUPFAM" id="SSF69065">
    <property type="entry name" value="RNase III domain-like"/>
    <property type="match status" value="1"/>
</dbReference>
<evidence type="ECO:0000256" key="3">
    <source>
        <dbReference type="ARBA" id="ARBA00022552"/>
    </source>
</evidence>
<dbReference type="SUPFAM" id="SSF54768">
    <property type="entry name" value="dsRNA-binding domain-like"/>
    <property type="match status" value="1"/>
</dbReference>
<feature type="domain" description="RNase III" evidence="11">
    <location>
        <begin position="55"/>
        <end position="167"/>
    </location>
</feature>
<dbReference type="Pfam" id="PF14622">
    <property type="entry name" value="Ribonucleas_3_3"/>
    <property type="match status" value="1"/>
</dbReference>
<keyword evidence="3 9" id="KW-0698">rRNA processing</keyword>
<keyword evidence="9" id="KW-0699">rRNA-binding</keyword>
<keyword evidence="9" id="KW-0460">Magnesium</keyword>
<dbReference type="GO" id="GO:0004525">
    <property type="term" value="F:ribonuclease III activity"/>
    <property type="evidence" value="ECO:0007669"/>
    <property type="project" value="UniProtKB-UniRule"/>
</dbReference>